<dbReference type="InterPro" id="IPR006150">
    <property type="entry name" value="Cys_repeat_1"/>
</dbReference>
<accession>A0ABM0MZP0</accession>
<dbReference type="GeneID" id="102803365"/>
<protein>
    <submittedName>
        <fullName evidence="2">Cysteine-rich motor neuron 1 protein-like</fullName>
    </submittedName>
</protein>
<dbReference type="Proteomes" id="UP000694865">
    <property type="component" value="Unplaced"/>
</dbReference>
<evidence type="ECO:0000313" key="1">
    <source>
        <dbReference type="Proteomes" id="UP000694865"/>
    </source>
</evidence>
<dbReference type="SMART" id="SM00289">
    <property type="entry name" value="WR1"/>
    <property type="match status" value="2"/>
</dbReference>
<organism evidence="1 2">
    <name type="scientific">Saccoglossus kowalevskii</name>
    <name type="common">Acorn worm</name>
    <dbReference type="NCBI Taxonomy" id="10224"/>
    <lineage>
        <taxon>Eukaryota</taxon>
        <taxon>Metazoa</taxon>
        <taxon>Hemichordata</taxon>
        <taxon>Enteropneusta</taxon>
        <taxon>Harrimaniidae</taxon>
        <taxon>Saccoglossus</taxon>
    </lineage>
</organism>
<evidence type="ECO:0000313" key="2">
    <source>
        <dbReference type="RefSeq" id="XP_006825481.1"/>
    </source>
</evidence>
<sequence>MICYLTFVVVCNMKLSLLLVVYTCVIACANARGLRQVEIISATAELRCSDGSLVNCLVDPCDVTSCELPYAGCEADYCGGCNAIYYDADGNVLDCSDHLGECPRIGNDDQICVPCIKDRNCGTSEKCCDDCCKVAVTKPYGCLMSDGSFWPDGAYRIIDCVLCQCQGTAFRCIVQICDVHPCPGGVHLTSHGYTVFCGTTPQTGSIIIEDCPFGYSCLGDTNYKYSLCCPDDTTLGCYVNNAYIPNGDYYINDECYACQCVNGRITREDTPLCDKMCPSGVQPYKDDQNMNALCSVAIGVDSILTRTCPRGFYCNMITSSHGVCCPLK</sequence>
<feature type="non-terminal residue" evidence="2">
    <location>
        <position position="328"/>
    </location>
</feature>
<reference evidence="2" key="1">
    <citation type="submission" date="2025-08" db="UniProtKB">
        <authorList>
            <consortium name="RefSeq"/>
        </authorList>
    </citation>
    <scope>IDENTIFICATION</scope>
    <source>
        <tissue evidence="2">Testes</tissue>
    </source>
</reference>
<gene>
    <name evidence="2" type="primary">LOC102803365</name>
</gene>
<name>A0ABM0MZP0_SACKO</name>
<proteinExistence type="predicted"/>
<dbReference type="RefSeq" id="XP_006825481.1">
    <property type="nucleotide sequence ID" value="XM_006825418.1"/>
</dbReference>
<keyword evidence="1" id="KW-1185">Reference proteome</keyword>